<feature type="chain" id="PRO_5002202519" description="Secreted protein" evidence="1">
    <location>
        <begin position="41"/>
        <end position="114"/>
    </location>
</feature>
<evidence type="ECO:0008006" key="3">
    <source>
        <dbReference type="Google" id="ProtNLM"/>
    </source>
</evidence>
<name>A0A0C9RWB3_AMBAM</name>
<dbReference type="AlphaFoldDB" id="A0A0C9RWB3"/>
<sequence>MGPLTTAKKLLGAMNSHRVFSSTLLVVVLLHAAAVCLTSSHKNKTERPFIGTDYYLTYCGGECTPGGKQCSQHQGCSCVFINNTKQGHCYKVNETDITDWDSFEQDLNKLNLSE</sequence>
<accession>A0A0C9RWB3</accession>
<protein>
    <recommendedName>
        <fullName evidence="3">Secreted protein</fullName>
    </recommendedName>
</protein>
<proteinExistence type="evidence at transcript level"/>
<feature type="signal peptide" evidence="1">
    <location>
        <begin position="1"/>
        <end position="40"/>
    </location>
</feature>
<reference evidence="2" key="1">
    <citation type="journal article" date="2015" name="PLoS ONE">
        <title>An Insight into the Sialome of the Lone Star Tick, Amblyomma americanum, with a Glimpse on Its Time Dependent Gene Expression.</title>
        <authorList>
            <person name="Karim S."/>
            <person name="Ribeiro J.M."/>
        </authorList>
    </citation>
    <scope>NUCLEOTIDE SEQUENCE</scope>
    <source>
        <tissue evidence="2">Salivary gland</tissue>
    </source>
</reference>
<evidence type="ECO:0000256" key="1">
    <source>
        <dbReference type="SAM" id="SignalP"/>
    </source>
</evidence>
<dbReference type="EMBL" id="GBZX01000864">
    <property type="protein sequence ID" value="JAG91876.1"/>
    <property type="molecule type" value="mRNA"/>
</dbReference>
<evidence type="ECO:0000313" key="2">
    <source>
        <dbReference type="EMBL" id="JAG91876.1"/>
    </source>
</evidence>
<organism evidence="2">
    <name type="scientific">Amblyomma americanum</name>
    <name type="common">Lone star tick</name>
    <dbReference type="NCBI Taxonomy" id="6943"/>
    <lineage>
        <taxon>Eukaryota</taxon>
        <taxon>Metazoa</taxon>
        <taxon>Ecdysozoa</taxon>
        <taxon>Arthropoda</taxon>
        <taxon>Chelicerata</taxon>
        <taxon>Arachnida</taxon>
        <taxon>Acari</taxon>
        <taxon>Parasitiformes</taxon>
        <taxon>Ixodida</taxon>
        <taxon>Ixodoidea</taxon>
        <taxon>Ixodidae</taxon>
        <taxon>Amblyomminae</taxon>
        <taxon>Amblyomma</taxon>
    </lineage>
</organism>
<keyword evidence="1" id="KW-0732">Signal</keyword>